<accession>A0A4R5YJB2</accession>
<dbReference type="Pfam" id="PF02770">
    <property type="entry name" value="Acyl-CoA_dh_M"/>
    <property type="match status" value="1"/>
</dbReference>
<dbReference type="GO" id="GO:0006552">
    <property type="term" value="P:L-leucine catabolic process"/>
    <property type="evidence" value="ECO:0007669"/>
    <property type="project" value="TreeGrafter"/>
</dbReference>
<dbReference type="InterPro" id="IPR037069">
    <property type="entry name" value="AcylCoA_DH/ox_N_sf"/>
</dbReference>
<dbReference type="Pfam" id="PF08028">
    <property type="entry name" value="Acyl-CoA_dh_2"/>
    <property type="match status" value="1"/>
</dbReference>
<comment type="pathway">
    <text evidence="7">Sulfur metabolism; dibenzothiophene degradation.</text>
</comment>
<dbReference type="Gene3D" id="1.20.140.10">
    <property type="entry name" value="Butyryl-CoA Dehydrogenase, subunit A, domain 3"/>
    <property type="match status" value="1"/>
</dbReference>
<evidence type="ECO:0000313" key="17">
    <source>
        <dbReference type="EMBL" id="TDL45465.1"/>
    </source>
</evidence>
<keyword evidence="5" id="KW-0560">Oxidoreductase</keyword>
<dbReference type="InterPro" id="IPR009100">
    <property type="entry name" value="AcylCoA_DH/oxidase_NM_dom_sf"/>
</dbReference>
<evidence type="ECO:0000256" key="11">
    <source>
        <dbReference type="ARBA" id="ARBA00047859"/>
    </source>
</evidence>
<keyword evidence="6" id="KW-0503">Monooxygenase</keyword>
<dbReference type="STRING" id="273677.BW34_01249"/>
<dbReference type="Proteomes" id="UP000295633">
    <property type="component" value="Unassembled WGS sequence"/>
</dbReference>
<feature type="domain" description="Acyl-CoA dehydrogenase C-terminal" evidence="16">
    <location>
        <begin position="230"/>
        <end position="369"/>
    </location>
</feature>
<evidence type="ECO:0000256" key="7">
    <source>
        <dbReference type="ARBA" id="ARBA00034307"/>
    </source>
</evidence>
<feature type="domain" description="Acyl-CoA dehydrogenase/oxidase N-terminal" evidence="15">
    <location>
        <begin position="16"/>
        <end position="99"/>
    </location>
</feature>
<dbReference type="InterPro" id="IPR046373">
    <property type="entry name" value="Acyl-CoA_Oxase/DH_mid-dom_sf"/>
</dbReference>
<dbReference type="PIRSF" id="PIRSF016578">
    <property type="entry name" value="HsaA"/>
    <property type="match status" value="1"/>
</dbReference>
<comment type="subcellular location">
    <subcellularLocation>
        <location evidence="1">Cytoplasm</location>
    </subcellularLocation>
</comment>
<dbReference type="Gene3D" id="1.10.540.10">
    <property type="entry name" value="Acyl-CoA dehydrogenase/oxidase, N-terminal domain"/>
    <property type="match status" value="1"/>
</dbReference>
<dbReference type="Gene3D" id="2.40.110.10">
    <property type="entry name" value="Butyryl-CoA Dehydrogenase, subunit A, domain 2"/>
    <property type="match status" value="1"/>
</dbReference>
<dbReference type="InterPro" id="IPR036250">
    <property type="entry name" value="AcylCo_DH-like_C"/>
</dbReference>
<dbReference type="GO" id="GO:0004497">
    <property type="term" value="F:monooxygenase activity"/>
    <property type="evidence" value="ECO:0007669"/>
    <property type="project" value="UniProtKB-KW"/>
</dbReference>
<dbReference type="InterPro" id="IPR013107">
    <property type="entry name" value="Acyl-CoA_DH_C"/>
</dbReference>
<evidence type="ECO:0000259" key="14">
    <source>
        <dbReference type="Pfam" id="PF02770"/>
    </source>
</evidence>
<evidence type="ECO:0000256" key="9">
    <source>
        <dbReference type="ARBA" id="ARBA00034328"/>
    </source>
</evidence>
<reference evidence="17 18" key="1">
    <citation type="submission" date="2019-03" db="EMBL/GenBank/DDBJ databases">
        <title>Genome Sequencing and Assembly of Various Microbes Isolated from Partially Reclaimed Soil and Acid Mine Drainage (AMD) Site.</title>
        <authorList>
            <person name="Steinbock B."/>
            <person name="Bechtold R."/>
            <person name="Sevigny J.L."/>
            <person name="Thomas D."/>
            <person name="Cuthill L.R."/>
            <person name="Aveiro Johannsen E.J."/>
            <person name="Thomas K."/>
            <person name="Ghosh A."/>
        </authorList>
    </citation>
    <scope>NUCLEOTIDE SEQUENCE [LARGE SCALE GENOMIC DNA]</scope>
    <source>
        <strain evidence="17 18">F-B2</strain>
    </source>
</reference>
<dbReference type="SUPFAM" id="SSF56645">
    <property type="entry name" value="Acyl-CoA dehydrogenase NM domain-like"/>
    <property type="match status" value="1"/>
</dbReference>
<evidence type="ECO:0000256" key="5">
    <source>
        <dbReference type="ARBA" id="ARBA00023002"/>
    </source>
</evidence>
<dbReference type="InterPro" id="IPR013786">
    <property type="entry name" value="AcylCoA_DH/ox_N"/>
</dbReference>
<feature type="domain" description="Acyl-CoA oxidase/dehydrogenase middle" evidence="14">
    <location>
        <begin position="117"/>
        <end position="204"/>
    </location>
</feature>
<evidence type="ECO:0000256" key="13">
    <source>
        <dbReference type="ARBA" id="ARBA00049456"/>
    </source>
</evidence>
<keyword evidence="4" id="KW-0547">Nucleotide-binding</keyword>
<keyword evidence="2" id="KW-0285">Flavoprotein</keyword>
<dbReference type="SUPFAM" id="SSF47203">
    <property type="entry name" value="Acyl-CoA dehydrogenase C-terminal domain-like"/>
    <property type="match status" value="1"/>
</dbReference>
<sequence length="397" mass="41369">MSRITDAVARFAPVFDEVGRDAVARELARRLPHEEVALLRRAGFTRVTVPEEFGGGGEPPSVLFALLAELGRRDPNLAQLLRSHFSFVDRTVLATPSAERSRRLALVADGAIIGNATHERSGAKVGSLSTTVTASGDGLRLDGTKYYSTGTLFADLVSVAAQDDEGALVAALVPATAEGVDVIDDWRGFGQRLTGSGTTVFRSVVIDEDAVARRVVAGPSHGGAFVQLVLLAAAAGIGRAIVDDAVAFVQKRTRTYSHASAASAREDPLVQEIVGRLSALSFTADAALTAAVAGLDESVAAQSAGVAGEALREVIAPVEAATARAQLVVLPAVLEAATLLFEVGGASAVDTDLALDRHWRNARTLASHNPLAFKARALGDLLLNDTPVPGWWSTGEA</sequence>
<comment type="catalytic activity">
    <reaction evidence="13">
        <text>dibenzothiophene + 2 FMNH2 + 2 O2 = dibenzothiophene 5,5-dioxide + 2 FMN + 2 H2O + 2 H(+)</text>
        <dbReference type="Rhea" id="RHEA:49072"/>
        <dbReference type="ChEBI" id="CHEBI:15377"/>
        <dbReference type="ChEBI" id="CHEBI:15378"/>
        <dbReference type="ChEBI" id="CHEBI:15379"/>
        <dbReference type="ChEBI" id="CHEBI:23681"/>
        <dbReference type="ChEBI" id="CHEBI:57618"/>
        <dbReference type="ChEBI" id="CHEBI:58210"/>
        <dbReference type="ChEBI" id="CHEBI:90356"/>
        <dbReference type="EC" id="1.14.14.21"/>
    </reaction>
</comment>
<dbReference type="RefSeq" id="WP_133398663.1">
    <property type="nucleotide sequence ID" value="NZ_SMZX01000001.1"/>
</dbReference>
<comment type="catalytic activity">
    <reaction evidence="12">
        <text>dibenzothiophene 5-oxide + FMNH2 + O2 = dibenzothiophene 5,5-dioxide + FMN + H2O + H(+)</text>
        <dbReference type="Rhea" id="RHEA:49080"/>
        <dbReference type="ChEBI" id="CHEBI:15377"/>
        <dbReference type="ChEBI" id="CHEBI:15378"/>
        <dbReference type="ChEBI" id="CHEBI:15379"/>
        <dbReference type="ChEBI" id="CHEBI:23683"/>
        <dbReference type="ChEBI" id="CHEBI:57618"/>
        <dbReference type="ChEBI" id="CHEBI:58210"/>
        <dbReference type="ChEBI" id="CHEBI:90356"/>
    </reaction>
</comment>
<comment type="caution">
    <text evidence="17">The sequence shown here is derived from an EMBL/GenBank/DDBJ whole genome shotgun (WGS) entry which is preliminary data.</text>
</comment>
<gene>
    <name evidence="17" type="ORF">E2R54_03090</name>
</gene>
<name>A0A4R5YJB2_9MICO</name>
<evidence type="ECO:0000256" key="12">
    <source>
        <dbReference type="ARBA" id="ARBA00048445"/>
    </source>
</evidence>
<evidence type="ECO:0000256" key="3">
    <source>
        <dbReference type="ARBA" id="ARBA00022643"/>
    </source>
</evidence>
<protein>
    <recommendedName>
        <fullName evidence="10">Dibenzothiophene monooxygenase</fullName>
        <ecNumber evidence="9">1.14.14.21</ecNumber>
    </recommendedName>
</protein>
<evidence type="ECO:0000256" key="8">
    <source>
        <dbReference type="ARBA" id="ARBA00034317"/>
    </source>
</evidence>
<evidence type="ECO:0000259" key="15">
    <source>
        <dbReference type="Pfam" id="PF02771"/>
    </source>
</evidence>
<organism evidence="17 18">
    <name type="scientific">Microbacterium oleivorans</name>
    <dbReference type="NCBI Taxonomy" id="273677"/>
    <lineage>
        <taxon>Bacteria</taxon>
        <taxon>Bacillati</taxon>
        <taxon>Actinomycetota</taxon>
        <taxon>Actinomycetes</taxon>
        <taxon>Micrococcales</taxon>
        <taxon>Microbacteriaceae</taxon>
        <taxon>Microbacterium</taxon>
    </lineage>
</organism>
<comment type="similarity">
    <text evidence="8">Belongs to the DszC flavin monooxygenase family.</text>
</comment>
<evidence type="ECO:0000313" key="18">
    <source>
        <dbReference type="Proteomes" id="UP000295633"/>
    </source>
</evidence>
<dbReference type="GO" id="GO:0005737">
    <property type="term" value="C:cytoplasm"/>
    <property type="evidence" value="ECO:0007669"/>
    <property type="project" value="UniProtKB-SubCell"/>
</dbReference>
<evidence type="ECO:0000256" key="2">
    <source>
        <dbReference type="ARBA" id="ARBA00022630"/>
    </source>
</evidence>
<dbReference type="AlphaFoldDB" id="A0A4R5YJB2"/>
<proteinExistence type="inferred from homology"/>
<evidence type="ECO:0000256" key="6">
    <source>
        <dbReference type="ARBA" id="ARBA00023033"/>
    </source>
</evidence>
<keyword evidence="3" id="KW-0288">FMN</keyword>
<dbReference type="Pfam" id="PF02771">
    <property type="entry name" value="Acyl-CoA_dh_N"/>
    <property type="match status" value="1"/>
</dbReference>
<evidence type="ECO:0000259" key="16">
    <source>
        <dbReference type="Pfam" id="PF08028"/>
    </source>
</evidence>
<dbReference type="InterPro" id="IPR006091">
    <property type="entry name" value="Acyl-CoA_Oxase/DH_mid-dom"/>
</dbReference>
<evidence type="ECO:0000256" key="10">
    <source>
        <dbReference type="ARBA" id="ARBA00034345"/>
    </source>
</evidence>
<comment type="catalytic activity">
    <reaction evidence="11">
        <text>dibenzothiophene + FMNH2 + O2 = dibenzothiophene 5-oxide + FMN + H2O + H(+)</text>
        <dbReference type="Rhea" id="RHEA:49076"/>
        <dbReference type="ChEBI" id="CHEBI:15377"/>
        <dbReference type="ChEBI" id="CHEBI:15378"/>
        <dbReference type="ChEBI" id="CHEBI:15379"/>
        <dbReference type="ChEBI" id="CHEBI:23681"/>
        <dbReference type="ChEBI" id="CHEBI:23683"/>
        <dbReference type="ChEBI" id="CHEBI:57618"/>
        <dbReference type="ChEBI" id="CHEBI:58210"/>
    </reaction>
</comment>
<dbReference type="GO" id="GO:0050660">
    <property type="term" value="F:flavin adenine dinucleotide binding"/>
    <property type="evidence" value="ECO:0007669"/>
    <property type="project" value="InterPro"/>
</dbReference>
<dbReference type="EC" id="1.14.14.21" evidence="9"/>
<dbReference type="PANTHER" id="PTHR43884:SF12">
    <property type="entry name" value="ISOVALERYL-COA DEHYDROGENASE, MITOCHONDRIAL-RELATED"/>
    <property type="match status" value="1"/>
</dbReference>
<evidence type="ECO:0000256" key="4">
    <source>
        <dbReference type="ARBA" id="ARBA00022741"/>
    </source>
</evidence>
<dbReference type="PANTHER" id="PTHR43884">
    <property type="entry name" value="ACYL-COA DEHYDROGENASE"/>
    <property type="match status" value="1"/>
</dbReference>
<dbReference type="GO" id="GO:0008470">
    <property type="term" value="F:3-methylbutanoyl-CoA dehydrogenase activity"/>
    <property type="evidence" value="ECO:0007669"/>
    <property type="project" value="TreeGrafter"/>
</dbReference>
<evidence type="ECO:0000256" key="1">
    <source>
        <dbReference type="ARBA" id="ARBA00004496"/>
    </source>
</evidence>
<dbReference type="EMBL" id="SMZX01000001">
    <property type="protein sequence ID" value="TDL45465.1"/>
    <property type="molecule type" value="Genomic_DNA"/>
</dbReference>